<dbReference type="EMBL" id="JAKLWS010000005">
    <property type="protein sequence ID" value="MCG2588033.1"/>
    <property type="molecule type" value="Genomic_DNA"/>
</dbReference>
<accession>A0ABS9KB23</accession>
<proteinExistence type="predicted"/>
<keyword evidence="1" id="KW-0472">Membrane</keyword>
<keyword evidence="1" id="KW-1133">Transmembrane helix</keyword>
<protein>
    <submittedName>
        <fullName evidence="2">Uncharacterized protein</fullName>
    </submittedName>
</protein>
<organism evidence="2 3">
    <name type="scientific">Rhodohalobacter sulfatireducens</name>
    <dbReference type="NCBI Taxonomy" id="2911366"/>
    <lineage>
        <taxon>Bacteria</taxon>
        <taxon>Pseudomonadati</taxon>
        <taxon>Balneolota</taxon>
        <taxon>Balneolia</taxon>
        <taxon>Balneolales</taxon>
        <taxon>Balneolaceae</taxon>
        <taxon>Rhodohalobacter</taxon>
    </lineage>
</organism>
<dbReference type="RefSeq" id="WP_237852878.1">
    <property type="nucleotide sequence ID" value="NZ_JAKLWS010000005.1"/>
</dbReference>
<feature type="transmembrane region" description="Helical" evidence="1">
    <location>
        <begin position="138"/>
        <end position="155"/>
    </location>
</feature>
<keyword evidence="1" id="KW-0812">Transmembrane</keyword>
<evidence type="ECO:0000313" key="2">
    <source>
        <dbReference type="EMBL" id="MCG2588033.1"/>
    </source>
</evidence>
<name>A0ABS9KB23_9BACT</name>
<feature type="transmembrane region" description="Helical" evidence="1">
    <location>
        <begin position="107"/>
        <end position="129"/>
    </location>
</feature>
<comment type="caution">
    <text evidence="2">The sequence shown here is derived from an EMBL/GenBank/DDBJ whole genome shotgun (WGS) entry which is preliminary data.</text>
</comment>
<reference evidence="2" key="2">
    <citation type="submission" date="2024-05" db="EMBL/GenBank/DDBJ databases">
        <title>Rhodohalobacter halophilus gen. nov., sp. nov., a moderately halophilic member of the family Balneolaceae.</title>
        <authorList>
            <person name="Xia J."/>
        </authorList>
    </citation>
    <scope>NUCLEOTIDE SEQUENCE</scope>
    <source>
        <strain evidence="2">WB101</strain>
    </source>
</reference>
<evidence type="ECO:0000313" key="3">
    <source>
        <dbReference type="Proteomes" id="UP001165366"/>
    </source>
</evidence>
<reference evidence="2" key="1">
    <citation type="submission" date="2022-01" db="EMBL/GenBank/DDBJ databases">
        <authorList>
            <person name="Wang Y."/>
        </authorList>
    </citation>
    <scope>NUCLEOTIDE SEQUENCE</scope>
    <source>
        <strain evidence="2">WB101</strain>
    </source>
</reference>
<sequence>MLLTDVILELFTFRNLKHVGNTDLSSLSESTDWQEIIKKWWGSIILLPFMAYQLHQAYWTLNFNIFFSISYSFPFPVNVEKFLLNNFLLIVHEAGHTFFSIFGSRVITILGGSLNEILLPILIVIFTIFNRFIKGTQFSLYLLGSAWFSVAFYAADGGQRQLPLIGNLGKESHDWYNLLYHFDMLDSDMEIALTFVTIGIMIYLAAISVPLWLKRYQSLDLDLKL</sequence>
<feature type="transmembrane region" description="Helical" evidence="1">
    <location>
        <begin position="191"/>
        <end position="213"/>
    </location>
</feature>
<gene>
    <name evidence="2" type="ORF">L6773_05620</name>
</gene>
<keyword evidence="3" id="KW-1185">Reference proteome</keyword>
<dbReference type="Proteomes" id="UP001165366">
    <property type="component" value="Unassembled WGS sequence"/>
</dbReference>
<evidence type="ECO:0000256" key="1">
    <source>
        <dbReference type="SAM" id="Phobius"/>
    </source>
</evidence>